<accession>A0A5U4D6V2</accession>
<name>A0A5U4D6V2_SALER</name>
<gene>
    <name evidence="1" type="ORF">ACV28_11865</name>
</gene>
<dbReference type="AlphaFoldDB" id="A0A5U4D6V2"/>
<dbReference type="SUPFAM" id="SSF52949">
    <property type="entry name" value="Macro domain-like"/>
    <property type="match status" value="1"/>
</dbReference>
<dbReference type="EMBL" id="AAGMMK010000010">
    <property type="protein sequence ID" value="EBP8546861.1"/>
    <property type="molecule type" value="Genomic_DNA"/>
</dbReference>
<evidence type="ECO:0000313" key="1">
    <source>
        <dbReference type="EMBL" id="EBP8546861.1"/>
    </source>
</evidence>
<dbReference type="Gene3D" id="3.40.220.10">
    <property type="entry name" value="Leucine Aminopeptidase, subunit E, domain 1"/>
    <property type="match status" value="1"/>
</dbReference>
<dbReference type="InterPro" id="IPR043472">
    <property type="entry name" value="Macro_dom-like"/>
</dbReference>
<proteinExistence type="predicted"/>
<reference evidence="1" key="1">
    <citation type="submission" date="2018-07" db="EMBL/GenBank/DDBJ databases">
        <authorList>
            <consortium name="GenomeTrakr network: Whole genome sequencing for foodborne pathogen traceback"/>
        </authorList>
    </citation>
    <scope>NUCLEOTIDE SEQUENCE</scope>
    <source>
        <strain evidence="1">CFSAN030630</strain>
    </source>
</reference>
<organism evidence="1">
    <name type="scientific">Salmonella enterica</name>
    <name type="common">Salmonella choleraesuis</name>
    <dbReference type="NCBI Taxonomy" id="28901"/>
    <lineage>
        <taxon>Bacteria</taxon>
        <taxon>Pseudomonadati</taxon>
        <taxon>Pseudomonadota</taxon>
        <taxon>Gammaproteobacteria</taxon>
        <taxon>Enterobacterales</taxon>
        <taxon>Enterobacteriaceae</taxon>
        <taxon>Salmonella</taxon>
    </lineage>
</organism>
<comment type="caution">
    <text evidence="1">The sequence shown here is derived from an EMBL/GenBank/DDBJ whole genome shotgun (WGS) entry which is preliminary data.</text>
</comment>
<protein>
    <submittedName>
        <fullName evidence="1">Uncharacterized protein</fullName>
    </submittedName>
</protein>
<sequence>MTSVALPAMGAGCGQVPPDSVARQIVLI</sequence>